<dbReference type="AlphaFoldDB" id="A0A9X2VRD5"/>
<evidence type="ECO:0000256" key="1">
    <source>
        <dbReference type="SAM" id="MobiDB-lite"/>
    </source>
</evidence>
<gene>
    <name evidence="2" type="ORF">NZH93_31810</name>
</gene>
<evidence type="ECO:0000313" key="2">
    <source>
        <dbReference type="EMBL" id="MCS7481465.1"/>
    </source>
</evidence>
<name>A0A9X2VRD5_9PSEU</name>
<dbReference type="RefSeq" id="WP_259626954.1">
    <property type="nucleotide sequence ID" value="NZ_JANYMP010000018.1"/>
</dbReference>
<comment type="caution">
    <text evidence="2">The sequence shown here is derived from an EMBL/GenBank/DDBJ whole genome shotgun (WGS) entry which is preliminary data.</text>
</comment>
<evidence type="ECO:0000313" key="3">
    <source>
        <dbReference type="Proteomes" id="UP001141259"/>
    </source>
</evidence>
<protein>
    <submittedName>
        <fullName evidence="2">Uncharacterized protein</fullName>
    </submittedName>
</protein>
<reference evidence="2" key="1">
    <citation type="submission" date="2022-08" db="EMBL/GenBank/DDBJ databases">
        <authorList>
            <person name="Tistechok S."/>
            <person name="Samborskyy M."/>
            <person name="Roman I."/>
        </authorList>
    </citation>
    <scope>NUCLEOTIDE SEQUENCE</scope>
    <source>
        <strain evidence="2">DSM 103496</strain>
    </source>
</reference>
<dbReference type="EMBL" id="JANYMP010000018">
    <property type="protein sequence ID" value="MCS7481465.1"/>
    <property type="molecule type" value="Genomic_DNA"/>
</dbReference>
<proteinExistence type="predicted"/>
<organism evidence="2 3">
    <name type="scientific">Umezawaea endophytica</name>
    <dbReference type="NCBI Taxonomy" id="1654476"/>
    <lineage>
        <taxon>Bacteria</taxon>
        <taxon>Bacillati</taxon>
        <taxon>Actinomycetota</taxon>
        <taxon>Actinomycetes</taxon>
        <taxon>Pseudonocardiales</taxon>
        <taxon>Pseudonocardiaceae</taxon>
        <taxon>Umezawaea</taxon>
    </lineage>
</organism>
<sequence length="421" mass="44705">MSETGLPLPPRRPLPSDARERMRRRITSAEPPVRERPNRRGPLVAAAAVVLLVAGGAVGAQLTRDSTPAVAPPPPAATSPDWMNVQLGYGKTTDADLATCGLAGIKSTHTFSMRGRRIVVGDADDAGRRRFCEITYTRVSVSLPDSSPIPVGDGAVSILWRSPSGVVVGQAPRGADAMSVDPESEPDTLDDVPRVEKLIPSDLFLLRSVAPVENVEFHVQEPPSYVTARVVKSELPGPEWSTTRDAYPSGSTAGDLPANQAARCLDLWQTDGPPYAGNVPKSFDDPADWRPTVRVGQDSAEGLLVLREEGGDTAYCTLRNGVATDLRWAVQQADVEKMFRVLGGLESPGTGVTILAGTTTSHVGELVFTSPGQAPVRAEVADGTFAVRLTGPPTTTPKHPRDFTVDVNDPDGMILYRGPAG</sequence>
<keyword evidence="3" id="KW-1185">Reference proteome</keyword>
<dbReference type="Proteomes" id="UP001141259">
    <property type="component" value="Unassembled WGS sequence"/>
</dbReference>
<feature type="region of interest" description="Disordered" evidence="1">
    <location>
        <begin position="1"/>
        <end position="39"/>
    </location>
</feature>
<accession>A0A9X2VRD5</accession>